<keyword evidence="3" id="KW-1185">Reference proteome</keyword>
<reference evidence="2" key="1">
    <citation type="journal article" date="2023" name="Science">
        <title>Genome structures resolve the early diversification of teleost fishes.</title>
        <authorList>
            <person name="Parey E."/>
            <person name="Louis A."/>
            <person name="Montfort J."/>
            <person name="Bouchez O."/>
            <person name="Roques C."/>
            <person name="Iampietro C."/>
            <person name="Lluch J."/>
            <person name="Castinel A."/>
            <person name="Donnadieu C."/>
            <person name="Desvignes T."/>
            <person name="Floi Bucao C."/>
            <person name="Jouanno E."/>
            <person name="Wen M."/>
            <person name="Mejri S."/>
            <person name="Dirks R."/>
            <person name="Jansen H."/>
            <person name="Henkel C."/>
            <person name="Chen W.J."/>
            <person name="Zahm M."/>
            <person name="Cabau C."/>
            <person name="Klopp C."/>
            <person name="Thompson A.W."/>
            <person name="Robinson-Rechavi M."/>
            <person name="Braasch I."/>
            <person name="Lecointre G."/>
            <person name="Bobe J."/>
            <person name="Postlethwait J.H."/>
            <person name="Berthelot C."/>
            <person name="Roest Crollius H."/>
            <person name="Guiguen Y."/>
        </authorList>
    </citation>
    <scope>NUCLEOTIDE SEQUENCE</scope>
    <source>
        <strain evidence="2">WJC10195</strain>
    </source>
</reference>
<accession>A0A9Q1EJX1</accession>
<feature type="compositionally biased region" description="Polar residues" evidence="1">
    <location>
        <begin position="34"/>
        <end position="44"/>
    </location>
</feature>
<comment type="caution">
    <text evidence="2">The sequence shown here is derived from an EMBL/GenBank/DDBJ whole genome shotgun (WGS) entry which is preliminary data.</text>
</comment>
<evidence type="ECO:0000313" key="2">
    <source>
        <dbReference type="EMBL" id="KAJ8340098.1"/>
    </source>
</evidence>
<evidence type="ECO:0000256" key="1">
    <source>
        <dbReference type="SAM" id="MobiDB-lite"/>
    </source>
</evidence>
<evidence type="ECO:0000313" key="3">
    <source>
        <dbReference type="Proteomes" id="UP001152622"/>
    </source>
</evidence>
<dbReference type="EMBL" id="JAINUF010000016">
    <property type="protein sequence ID" value="KAJ8340098.1"/>
    <property type="molecule type" value="Genomic_DNA"/>
</dbReference>
<gene>
    <name evidence="2" type="ORF">SKAU_G00347310</name>
</gene>
<feature type="compositionally biased region" description="Polar residues" evidence="1">
    <location>
        <begin position="67"/>
        <end position="80"/>
    </location>
</feature>
<organism evidence="2 3">
    <name type="scientific">Synaphobranchus kaupii</name>
    <name type="common">Kaup's arrowtooth eel</name>
    <dbReference type="NCBI Taxonomy" id="118154"/>
    <lineage>
        <taxon>Eukaryota</taxon>
        <taxon>Metazoa</taxon>
        <taxon>Chordata</taxon>
        <taxon>Craniata</taxon>
        <taxon>Vertebrata</taxon>
        <taxon>Euteleostomi</taxon>
        <taxon>Actinopterygii</taxon>
        <taxon>Neopterygii</taxon>
        <taxon>Teleostei</taxon>
        <taxon>Anguilliformes</taxon>
        <taxon>Synaphobranchidae</taxon>
        <taxon>Synaphobranchus</taxon>
    </lineage>
</organism>
<sequence>MSQSLRPPDSMRYLTGSSPCRILSDPKASAPFDSLNTPQLSRVTVMNGPSDERGDVRTQRIPPSQRIKITQSRGRGSSSR</sequence>
<dbReference type="AlphaFoldDB" id="A0A9Q1EJX1"/>
<protein>
    <submittedName>
        <fullName evidence="2">Uncharacterized protein</fullName>
    </submittedName>
</protein>
<name>A0A9Q1EJX1_SYNKA</name>
<feature type="region of interest" description="Disordered" evidence="1">
    <location>
        <begin position="1"/>
        <end position="80"/>
    </location>
</feature>
<proteinExistence type="predicted"/>
<dbReference type="Proteomes" id="UP001152622">
    <property type="component" value="Chromosome 16"/>
</dbReference>